<comment type="caution">
    <text evidence="1">The sequence shown here is derived from an EMBL/GenBank/DDBJ whole genome shotgun (WGS) entry which is preliminary data.</text>
</comment>
<evidence type="ECO:0000313" key="1">
    <source>
        <dbReference type="EMBL" id="MDQ0348063.1"/>
    </source>
</evidence>
<dbReference type="Proteomes" id="UP001238467">
    <property type="component" value="Unassembled WGS sequence"/>
</dbReference>
<reference evidence="1 2" key="1">
    <citation type="submission" date="2023-07" db="EMBL/GenBank/DDBJ databases">
        <title>Genomic Encyclopedia of Type Strains, Phase IV (KMG-IV): sequencing the most valuable type-strain genomes for metagenomic binning, comparative biology and taxonomic classification.</title>
        <authorList>
            <person name="Goeker M."/>
        </authorList>
    </citation>
    <scope>NUCLEOTIDE SEQUENCE [LARGE SCALE GENOMIC DNA]</scope>
    <source>
        <strain evidence="1 2">DSM 1277</strain>
    </source>
</reference>
<proteinExistence type="predicted"/>
<name>A0ABU0DI05_9HYPH</name>
<organism evidence="1 2">
    <name type="scientific">Ancylobacter vacuolatus</name>
    <dbReference type="NCBI Taxonomy" id="223389"/>
    <lineage>
        <taxon>Bacteria</taxon>
        <taxon>Pseudomonadati</taxon>
        <taxon>Pseudomonadota</taxon>
        <taxon>Alphaproteobacteria</taxon>
        <taxon>Hyphomicrobiales</taxon>
        <taxon>Xanthobacteraceae</taxon>
        <taxon>Ancylobacter</taxon>
    </lineage>
</organism>
<dbReference type="EMBL" id="JAUSUH010000004">
    <property type="protein sequence ID" value="MDQ0348063.1"/>
    <property type="molecule type" value="Genomic_DNA"/>
</dbReference>
<dbReference type="InterPro" id="IPR039498">
    <property type="entry name" value="NTP_transf_5"/>
</dbReference>
<dbReference type="Pfam" id="PF14907">
    <property type="entry name" value="NTP_transf_5"/>
    <property type="match status" value="1"/>
</dbReference>
<sequence length="205" mass="22749">MGAGGGNHDRRRAVPGAQPPLLLVYLCHHLERHLFETPLTHIWDLGEVLQQAGETFDWPAFWRLCERFGQRKAAQAALHLATACLGIPNPAPPLPAHVQELFPDIVANLGRHPQTPANEPSVDLMLLSAPGTPWRVRWHVLRRQLLPARRALAQGGGGSAGPAAYGALWWTVLTTFLRKRVVRRLSVPSTRARPLRAARLSAWLR</sequence>
<keyword evidence="2" id="KW-1185">Reference proteome</keyword>
<protein>
    <submittedName>
        <fullName evidence="1">Uncharacterized protein</fullName>
    </submittedName>
</protein>
<gene>
    <name evidence="1" type="ORF">J2S76_002490</name>
</gene>
<evidence type="ECO:0000313" key="2">
    <source>
        <dbReference type="Proteomes" id="UP001238467"/>
    </source>
</evidence>
<accession>A0ABU0DI05</accession>